<sequence length="631" mass="73823">MSNRALLKLSSFLGANGFGRPDLWGKAILSLQCPKISMERKYRVVKNFFQHYYSNLFVKQFSNKFRQQQPSDYRQQQQYAADGHYLQQQPQYNSHYQNLFQTPNKWQNEQKLEDDDSKEENNLSNQNSNNRQYPQRVHFDPNNNLPYLYDRQQQKYNQKFYGGYNNHLNGQNNLGFRRFKRGFTCNCFKGESSSHSKKGKEQINGFVRFEEDELKQNEEVENVGEVGESSSSTRGKGISKKGKVLYIGDNFFFSHIQFNDMLIYTNTVTGRSVTSNVFNIINVPINLNRFESSQTLEEQIKKYRFSNEFKHVGIYEEISKNVVIDIPNVGNQPIFDWLQNQNYLFGIAEFETMSGSFAVFHALGIEKTFNVANTVFFPKYLQLLGVDVTKNFVPEFSSVMPGDWDENKGIGNENSKRYKKNLKEHKKINKLLLKEYRESNEMYQDLYDKYVKNEEIVRPLTLEILFENINFHFINQHPLGIFEDFPKLENKIMYIGGLIVEKQGKLTQNKVEINEPPCVVYISFGSRKVSDISNIFGEKVIKQMIKEFEKHDNCIFKARLEEKFLPERNIDPSGYSSTPLAVCGYLFYKYALSIVYQNSVAKMREDVLNMLEHEKSPKEKFLGKISEVINS</sequence>
<organism evidence="3 4">
    <name type="scientific">Meloidogyne floridensis</name>
    <dbReference type="NCBI Taxonomy" id="298350"/>
    <lineage>
        <taxon>Eukaryota</taxon>
        <taxon>Metazoa</taxon>
        <taxon>Ecdysozoa</taxon>
        <taxon>Nematoda</taxon>
        <taxon>Chromadorea</taxon>
        <taxon>Rhabditida</taxon>
        <taxon>Tylenchina</taxon>
        <taxon>Tylenchomorpha</taxon>
        <taxon>Tylenchoidea</taxon>
        <taxon>Meloidogynidae</taxon>
        <taxon>Meloidogyninae</taxon>
        <taxon>Meloidogyne</taxon>
    </lineage>
</organism>
<accession>A0A915NS00</accession>
<evidence type="ECO:0000256" key="2">
    <source>
        <dbReference type="SAM" id="MobiDB-lite"/>
    </source>
</evidence>
<reference evidence="4" key="1">
    <citation type="submission" date="2022-11" db="UniProtKB">
        <authorList>
            <consortium name="WormBaseParasite"/>
        </authorList>
    </citation>
    <scope>IDENTIFICATION</scope>
</reference>
<evidence type="ECO:0000313" key="3">
    <source>
        <dbReference type="Proteomes" id="UP000887560"/>
    </source>
</evidence>
<name>A0A915NS00_9BILA</name>
<evidence type="ECO:0000256" key="1">
    <source>
        <dbReference type="SAM" id="Coils"/>
    </source>
</evidence>
<feature type="coiled-coil region" evidence="1">
    <location>
        <begin position="415"/>
        <end position="453"/>
    </location>
</feature>
<dbReference type="SUPFAM" id="SSF53756">
    <property type="entry name" value="UDP-Glycosyltransferase/glycogen phosphorylase"/>
    <property type="match status" value="1"/>
</dbReference>
<proteinExistence type="predicted"/>
<feature type="region of interest" description="Disordered" evidence="2">
    <location>
        <begin position="109"/>
        <end position="145"/>
    </location>
</feature>
<evidence type="ECO:0000313" key="4">
    <source>
        <dbReference type="WBParaSite" id="scf7180000419713.g4219"/>
    </source>
</evidence>
<protein>
    <submittedName>
        <fullName evidence="4">Glucuronosyltransferase</fullName>
    </submittedName>
</protein>
<keyword evidence="3" id="KW-1185">Reference proteome</keyword>
<dbReference type="Proteomes" id="UP000887560">
    <property type="component" value="Unplaced"/>
</dbReference>
<dbReference type="AlphaFoldDB" id="A0A915NS00"/>
<keyword evidence="1" id="KW-0175">Coiled coil</keyword>
<dbReference type="WBParaSite" id="scf7180000419713.g4219">
    <property type="protein sequence ID" value="scf7180000419713.g4219"/>
    <property type="gene ID" value="scf7180000419713.g4219"/>
</dbReference>